<accession>A0AAW5ML38</accession>
<gene>
    <name evidence="1" type="ORF">NS965_19435</name>
</gene>
<comment type="caution">
    <text evidence="1">The sequence shown here is derived from an EMBL/GenBank/DDBJ whole genome shotgun (WGS) entry which is preliminary data.</text>
</comment>
<sequence length="79" mass="9117">MHTHVEMLNANYRMIGLSADWVYQTWLIKGSTAQGIVIFENEDNDSYEVVDFHYEDEERIEKMLFAGSLENAVAFAAQL</sequence>
<organism evidence="1 2">
    <name type="scientific">Aeromonas veronii</name>
    <dbReference type="NCBI Taxonomy" id="654"/>
    <lineage>
        <taxon>Bacteria</taxon>
        <taxon>Pseudomonadati</taxon>
        <taxon>Pseudomonadota</taxon>
        <taxon>Gammaproteobacteria</taxon>
        <taxon>Aeromonadales</taxon>
        <taxon>Aeromonadaceae</taxon>
        <taxon>Aeromonas</taxon>
    </lineage>
</organism>
<reference evidence="1" key="1">
    <citation type="submission" date="2022-08" db="EMBL/GenBank/DDBJ databases">
        <title>A global survey of hypervirulent Aeromonas hydrophila identified this emerging pathogen in farmed fish in the lower Mekong River basin.</title>
        <authorList>
            <person name="Xu T."/>
            <person name="Rasmussen-Ivey C.R."/>
            <person name="Moen F.S."/>
            <person name="Fernandez Bravo A."/>
            <person name="Lamy B."/>
            <person name="Beaz-Hidalgo R."/>
            <person name="Khan C.D."/>
            <person name="Castro Escarpulli G."/>
            <person name="Yasin I.S.M."/>
            <person name="Figueras M.J."/>
            <person name="Azzam Sayuti M."/>
            <person name="Karim M.M."/>
            <person name="Alam K.M."/>
            <person name="Le T.T.T."/>
            <person name="Thao N.H.P."/>
            <person name="Addo S."/>
            <person name="Duodu S."/>
            <person name="Ali S."/>
            <person name="Mey S."/>
            <person name="Somony T."/>
            <person name="Liles M.R."/>
        </authorList>
    </citation>
    <scope>NUCLEOTIDE SEQUENCE</scope>
    <source>
        <strain evidence="1">0.14</strain>
    </source>
</reference>
<proteinExistence type="predicted"/>
<name>A0AAW5ML38_AERVE</name>
<dbReference type="RefSeq" id="WP_252629359.1">
    <property type="nucleotide sequence ID" value="NZ_CP072325.1"/>
</dbReference>
<dbReference type="Proteomes" id="UP001204061">
    <property type="component" value="Unassembled WGS sequence"/>
</dbReference>
<evidence type="ECO:0000313" key="1">
    <source>
        <dbReference type="EMBL" id="MCR4450561.1"/>
    </source>
</evidence>
<dbReference type="AlphaFoldDB" id="A0AAW5ML38"/>
<dbReference type="EMBL" id="JANLFC010000070">
    <property type="protein sequence ID" value="MCR4450561.1"/>
    <property type="molecule type" value="Genomic_DNA"/>
</dbReference>
<protein>
    <submittedName>
        <fullName evidence="1">Uncharacterized protein</fullName>
    </submittedName>
</protein>
<evidence type="ECO:0000313" key="2">
    <source>
        <dbReference type="Proteomes" id="UP001204061"/>
    </source>
</evidence>